<accession>A0AAP0IBP7</accession>
<sequence length="67" mass="7477">MNSIITTKHVPSNTTTKSCLKDETIVCCSKGSCSKSLPQRTTQLRRKQALTQKGDIILKHRRYGDGL</sequence>
<name>A0AAP0IBP7_9MAGN</name>
<dbReference type="Proteomes" id="UP001419268">
    <property type="component" value="Unassembled WGS sequence"/>
</dbReference>
<reference evidence="1 2" key="1">
    <citation type="submission" date="2024-01" db="EMBL/GenBank/DDBJ databases">
        <title>Genome assemblies of Stephania.</title>
        <authorList>
            <person name="Yang L."/>
        </authorList>
    </citation>
    <scope>NUCLEOTIDE SEQUENCE [LARGE SCALE GENOMIC DNA]</scope>
    <source>
        <strain evidence="1">JXDWG</strain>
        <tissue evidence="1">Leaf</tissue>
    </source>
</reference>
<proteinExistence type="predicted"/>
<protein>
    <submittedName>
        <fullName evidence="1">Uncharacterized protein</fullName>
    </submittedName>
</protein>
<evidence type="ECO:0000313" key="2">
    <source>
        <dbReference type="Proteomes" id="UP001419268"/>
    </source>
</evidence>
<organism evidence="1 2">
    <name type="scientific">Stephania cephalantha</name>
    <dbReference type="NCBI Taxonomy" id="152367"/>
    <lineage>
        <taxon>Eukaryota</taxon>
        <taxon>Viridiplantae</taxon>
        <taxon>Streptophyta</taxon>
        <taxon>Embryophyta</taxon>
        <taxon>Tracheophyta</taxon>
        <taxon>Spermatophyta</taxon>
        <taxon>Magnoliopsida</taxon>
        <taxon>Ranunculales</taxon>
        <taxon>Menispermaceae</taxon>
        <taxon>Menispermoideae</taxon>
        <taxon>Cissampelideae</taxon>
        <taxon>Stephania</taxon>
    </lineage>
</organism>
<dbReference type="EMBL" id="JBBNAG010000008">
    <property type="protein sequence ID" value="KAK9112127.1"/>
    <property type="molecule type" value="Genomic_DNA"/>
</dbReference>
<keyword evidence="2" id="KW-1185">Reference proteome</keyword>
<evidence type="ECO:0000313" key="1">
    <source>
        <dbReference type="EMBL" id="KAK9112127.1"/>
    </source>
</evidence>
<comment type="caution">
    <text evidence="1">The sequence shown here is derived from an EMBL/GenBank/DDBJ whole genome shotgun (WGS) entry which is preliminary data.</text>
</comment>
<gene>
    <name evidence="1" type="ORF">Scep_019646</name>
</gene>
<dbReference type="AlphaFoldDB" id="A0AAP0IBP7"/>